<feature type="binding site" evidence="2">
    <location>
        <position position="125"/>
    </location>
    <ligand>
        <name>Fe cation</name>
        <dbReference type="ChEBI" id="CHEBI:24875"/>
    </ligand>
</feature>
<dbReference type="PIRSF" id="PIRSF006232">
    <property type="entry name" value="Pirin"/>
    <property type="match status" value="1"/>
</dbReference>
<feature type="domain" description="Pirin C-terminal" evidence="5">
    <location>
        <begin position="203"/>
        <end position="303"/>
    </location>
</feature>
<evidence type="ECO:0000313" key="7">
    <source>
        <dbReference type="Proteomes" id="UP000297549"/>
    </source>
</evidence>
<organism evidence="6 7">
    <name type="scientific">Hymenobacter aquaticus</name>
    <dbReference type="NCBI Taxonomy" id="1867101"/>
    <lineage>
        <taxon>Bacteria</taxon>
        <taxon>Pseudomonadati</taxon>
        <taxon>Bacteroidota</taxon>
        <taxon>Cytophagia</taxon>
        <taxon>Cytophagales</taxon>
        <taxon>Hymenobacteraceae</taxon>
        <taxon>Hymenobacter</taxon>
    </lineage>
</organism>
<dbReference type="InterPro" id="IPR014710">
    <property type="entry name" value="RmlC-like_jellyroll"/>
</dbReference>
<keyword evidence="2" id="KW-0408">Iron</keyword>
<comment type="caution">
    <text evidence="6">The sequence shown here is derived from an EMBL/GenBank/DDBJ whole genome shotgun (WGS) entry which is preliminary data.</text>
</comment>
<dbReference type="CDD" id="cd02247">
    <property type="entry name" value="cupin_pirin_C"/>
    <property type="match status" value="1"/>
</dbReference>
<evidence type="ECO:0000259" key="4">
    <source>
        <dbReference type="Pfam" id="PF02678"/>
    </source>
</evidence>
<feature type="domain" description="Pirin N-terminal" evidence="4">
    <location>
        <begin position="44"/>
        <end position="147"/>
    </location>
</feature>
<feature type="binding site" evidence="2">
    <location>
        <position position="127"/>
    </location>
    <ligand>
        <name>Fe cation</name>
        <dbReference type="ChEBI" id="CHEBI:24875"/>
    </ligand>
</feature>
<dbReference type="CDD" id="cd02909">
    <property type="entry name" value="cupin_pirin_N"/>
    <property type="match status" value="1"/>
</dbReference>
<dbReference type="Proteomes" id="UP000297549">
    <property type="component" value="Unassembled WGS sequence"/>
</dbReference>
<dbReference type="InterPro" id="IPR053186">
    <property type="entry name" value="QDO-related"/>
</dbReference>
<keyword evidence="7" id="KW-1185">Reference proteome</keyword>
<dbReference type="EMBL" id="SRLC01000001">
    <property type="protein sequence ID" value="TGE23685.1"/>
    <property type="molecule type" value="Genomic_DNA"/>
</dbReference>
<dbReference type="InterPro" id="IPR011051">
    <property type="entry name" value="RmlC_Cupin_sf"/>
</dbReference>
<dbReference type="AlphaFoldDB" id="A0A4Z0Q1X8"/>
<sequence>MTDGKYRPNNFLPSYPPTLAMSSRRIFQIIDGNKKQVGDGFDVTSPMPGPRIRQLSPYLLIDHTGPMPVAPTEQPLGTPPHPHRGFETVTVVYQGALAHRDTAGHRGTLGPGDVQWMTAGAGLLHEERHAPEFARQGGTLELLQLWVNVPRRDKMAPPRYQNIRAAAIPAVPVAGGQGTIRVVAGSYADVVGPAETFSPITLLDVHLPAGTDLTLSLPAAYNVGLYLVKGSIRLPDNRPATTKQLVVFGWDSPDVQLSATEDTVLLVLAGEPIEEPLATYGPFVMNTNQELVQAIADFESGGMGTFPEDE</sequence>
<comment type="cofactor">
    <cofactor evidence="2">
        <name>Fe cation</name>
        <dbReference type="ChEBI" id="CHEBI:24875"/>
    </cofactor>
    <text evidence="2">Binds 1 Fe cation per subunit.</text>
</comment>
<dbReference type="GO" id="GO:0046872">
    <property type="term" value="F:metal ion binding"/>
    <property type="evidence" value="ECO:0007669"/>
    <property type="project" value="UniProtKB-KW"/>
</dbReference>
<dbReference type="PANTHER" id="PTHR43594">
    <property type="entry name" value="QUERCETIN 2,3-DIOXYGENASE"/>
    <property type="match status" value="1"/>
</dbReference>
<gene>
    <name evidence="6" type="ORF">E5K00_00290</name>
</gene>
<comment type="similarity">
    <text evidence="1 3">Belongs to the pirin family.</text>
</comment>
<feature type="binding site" evidence="2">
    <location>
        <position position="81"/>
    </location>
    <ligand>
        <name>Fe cation</name>
        <dbReference type="ChEBI" id="CHEBI:24875"/>
    </ligand>
</feature>
<keyword evidence="2" id="KW-0479">Metal-binding</keyword>
<dbReference type="PANTHER" id="PTHR43594:SF1">
    <property type="entry name" value="QUERCETIN 2,3-DIOXYGENASE PA2418-RELATED"/>
    <property type="match status" value="1"/>
</dbReference>
<feature type="binding site" evidence="2">
    <location>
        <position position="83"/>
    </location>
    <ligand>
        <name>Fe cation</name>
        <dbReference type="ChEBI" id="CHEBI:24875"/>
    </ligand>
</feature>
<evidence type="ECO:0000259" key="5">
    <source>
        <dbReference type="Pfam" id="PF05726"/>
    </source>
</evidence>
<accession>A0A4Z0Q1X8</accession>
<reference evidence="6 7" key="1">
    <citation type="submission" date="2019-04" db="EMBL/GenBank/DDBJ databases">
        <authorList>
            <person name="Feng G."/>
            <person name="Zhang J."/>
            <person name="Zhu H."/>
        </authorList>
    </citation>
    <scope>NUCLEOTIDE SEQUENCE [LARGE SCALE GENOMIC DNA]</scope>
    <source>
        <strain evidence="6 7">JCM 31653</strain>
    </source>
</reference>
<proteinExistence type="inferred from homology"/>
<evidence type="ECO:0000313" key="6">
    <source>
        <dbReference type="EMBL" id="TGE23685.1"/>
    </source>
</evidence>
<dbReference type="InterPro" id="IPR012093">
    <property type="entry name" value="Pirin"/>
</dbReference>
<dbReference type="Pfam" id="PF02678">
    <property type="entry name" value="Pirin"/>
    <property type="match status" value="1"/>
</dbReference>
<dbReference type="SUPFAM" id="SSF51182">
    <property type="entry name" value="RmlC-like cupins"/>
    <property type="match status" value="1"/>
</dbReference>
<dbReference type="Pfam" id="PF05726">
    <property type="entry name" value="Pirin_C"/>
    <property type="match status" value="1"/>
</dbReference>
<dbReference type="InterPro" id="IPR008778">
    <property type="entry name" value="Pirin_C_dom"/>
</dbReference>
<evidence type="ECO:0000256" key="3">
    <source>
        <dbReference type="RuleBase" id="RU003457"/>
    </source>
</evidence>
<protein>
    <submittedName>
        <fullName evidence="6">Pirin family protein</fullName>
    </submittedName>
</protein>
<evidence type="ECO:0000256" key="1">
    <source>
        <dbReference type="ARBA" id="ARBA00008416"/>
    </source>
</evidence>
<dbReference type="InterPro" id="IPR003829">
    <property type="entry name" value="Pirin_N_dom"/>
</dbReference>
<name>A0A4Z0Q1X8_9BACT</name>
<dbReference type="OrthoDB" id="321327at2"/>
<dbReference type="Gene3D" id="2.60.120.10">
    <property type="entry name" value="Jelly Rolls"/>
    <property type="match status" value="2"/>
</dbReference>
<evidence type="ECO:0000256" key="2">
    <source>
        <dbReference type="PIRSR" id="PIRSR006232-1"/>
    </source>
</evidence>